<evidence type="ECO:0000313" key="3">
    <source>
        <dbReference type="Proteomes" id="UP000761264"/>
    </source>
</evidence>
<keyword evidence="1" id="KW-0732">Signal</keyword>
<comment type="caution">
    <text evidence="2">The sequence shown here is derived from an EMBL/GenBank/DDBJ whole genome shotgun (WGS) entry which is preliminary data.</text>
</comment>
<reference evidence="2" key="1">
    <citation type="submission" date="2020-03" db="EMBL/GenBank/DDBJ databases">
        <title>Genome of Pelagibius litoralis DSM 21314T.</title>
        <authorList>
            <person name="Wang G."/>
        </authorList>
    </citation>
    <scope>NUCLEOTIDE SEQUENCE</scope>
    <source>
        <strain evidence="2">DSM 21314</strain>
    </source>
</reference>
<evidence type="ECO:0000256" key="1">
    <source>
        <dbReference type="SAM" id="SignalP"/>
    </source>
</evidence>
<sequence>MRHVRRVIGTLICALVWTSFLVSVSARAQEQSTPERVDLELVLLADASGSIDDGEIFFQRRGYAEAITDPDILAAISLGQDGRIAVTYVEWGSAESQEVVVPWTIIDGEASAAAFAERLLAVPRLAFGRNAIGSALAAGLALIEGNAIDGYRKIIDFSGDSANNWGGLPIEVARQAALAADVSINGLAILCRACESGRPVSYDLEEAFEQEIIAGPAAFVVTVDGDQSFAAAVRRKLLLEIAGVPDERSFRQRLAAVREID</sequence>
<dbReference type="Pfam" id="PF06707">
    <property type="entry name" value="DUF1194"/>
    <property type="match status" value="1"/>
</dbReference>
<name>A0A967C3V7_9PROT</name>
<dbReference type="Proteomes" id="UP000761264">
    <property type="component" value="Unassembled WGS sequence"/>
</dbReference>
<gene>
    <name evidence="2" type="ORF">HBA54_04430</name>
</gene>
<dbReference type="AlphaFoldDB" id="A0A967C3V7"/>
<proteinExistence type="predicted"/>
<organism evidence="2 3">
    <name type="scientific">Pelagibius litoralis</name>
    <dbReference type="NCBI Taxonomy" id="374515"/>
    <lineage>
        <taxon>Bacteria</taxon>
        <taxon>Pseudomonadati</taxon>
        <taxon>Pseudomonadota</taxon>
        <taxon>Alphaproteobacteria</taxon>
        <taxon>Rhodospirillales</taxon>
        <taxon>Rhodovibrionaceae</taxon>
        <taxon>Pelagibius</taxon>
    </lineage>
</organism>
<feature type="signal peptide" evidence="1">
    <location>
        <begin position="1"/>
        <end position="28"/>
    </location>
</feature>
<dbReference type="Gene3D" id="3.40.50.410">
    <property type="entry name" value="von Willebrand factor, type A domain"/>
    <property type="match status" value="1"/>
</dbReference>
<dbReference type="RefSeq" id="WP_167221813.1">
    <property type="nucleotide sequence ID" value="NZ_JAAQPH010000003.1"/>
</dbReference>
<dbReference type="InterPro" id="IPR010607">
    <property type="entry name" value="DUF1194"/>
</dbReference>
<dbReference type="SUPFAM" id="SSF53300">
    <property type="entry name" value="vWA-like"/>
    <property type="match status" value="1"/>
</dbReference>
<dbReference type="EMBL" id="JAAQPH010000003">
    <property type="protein sequence ID" value="NIA67830.1"/>
    <property type="molecule type" value="Genomic_DNA"/>
</dbReference>
<protein>
    <submittedName>
        <fullName evidence="2">DUF1194 domain-containing protein</fullName>
    </submittedName>
</protein>
<feature type="chain" id="PRO_5036775148" evidence="1">
    <location>
        <begin position="29"/>
        <end position="261"/>
    </location>
</feature>
<keyword evidence="3" id="KW-1185">Reference proteome</keyword>
<dbReference type="InterPro" id="IPR036465">
    <property type="entry name" value="vWFA_dom_sf"/>
</dbReference>
<accession>A0A967C3V7</accession>
<evidence type="ECO:0000313" key="2">
    <source>
        <dbReference type="EMBL" id="NIA67830.1"/>
    </source>
</evidence>